<keyword evidence="4" id="KW-1185">Reference proteome</keyword>
<feature type="region of interest" description="Disordered" evidence="1">
    <location>
        <begin position="1"/>
        <end position="61"/>
    </location>
</feature>
<protein>
    <submittedName>
        <fullName evidence="3">DUF58 domain-containing protein</fullName>
    </submittedName>
</protein>
<evidence type="ECO:0000313" key="3">
    <source>
        <dbReference type="EMBL" id="NNM46081.1"/>
    </source>
</evidence>
<organism evidence="3 4">
    <name type="scientific">Knoellia koreensis</name>
    <dbReference type="NCBI Taxonomy" id="2730921"/>
    <lineage>
        <taxon>Bacteria</taxon>
        <taxon>Bacillati</taxon>
        <taxon>Actinomycetota</taxon>
        <taxon>Actinomycetes</taxon>
        <taxon>Micrococcales</taxon>
        <taxon>Intrasporangiaceae</taxon>
        <taxon>Knoellia</taxon>
    </lineage>
</organism>
<feature type="compositionally biased region" description="Low complexity" evidence="1">
    <location>
        <begin position="1"/>
        <end position="33"/>
    </location>
</feature>
<dbReference type="RefSeq" id="WP_171243231.1">
    <property type="nucleotide sequence ID" value="NZ_JABEPQ010000002.1"/>
</dbReference>
<reference evidence="3 4" key="1">
    <citation type="submission" date="2020-04" db="EMBL/GenBank/DDBJ databases">
        <title>Knoellia sp. isolate from air conditioner.</title>
        <authorList>
            <person name="Chea S."/>
            <person name="Kim D.-U."/>
        </authorList>
    </citation>
    <scope>NUCLEOTIDE SEQUENCE [LARGE SCALE GENOMIC DNA]</scope>
    <source>
        <strain evidence="3 4">DB2414S</strain>
    </source>
</reference>
<evidence type="ECO:0000259" key="2">
    <source>
        <dbReference type="Pfam" id="PF01882"/>
    </source>
</evidence>
<feature type="domain" description="DUF58" evidence="2">
    <location>
        <begin position="262"/>
        <end position="440"/>
    </location>
</feature>
<dbReference type="InterPro" id="IPR002881">
    <property type="entry name" value="DUF58"/>
</dbReference>
<dbReference type="PANTHER" id="PTHR33608:SF14">
    <property type="entry name" value="POSSIBLE CONSERVED SECRETED PROTEIN"/>
    <property type="match status" value="1"/>
</dbReference>
<dbReference type="EMBL" id="JABEPQ010000002">
    <property type="protein sequence ID" value="NNM46081.1"/>
    <property type="molecule type" value="Genomic_DNA"/>
</dbReference>
<dbReference type="AlphaFoldDB" id="A0A849HIG0"/>
<sequence>MSQSPTAAGTSPGEAAAAGTGAGTAIGAETAGGEAPGGDKAVGGDMAAGGTEAVTANPPPAGSRLTATWRATPAQVRATLVGLLLLVIGLLLRRPDAIAFAAPLLVIAAWALATRPERAPVVHAWVRHTVLREGQTTAWTTTVERGPGVEELGVSLLRTPFVRTTPTSRAVAAALSPTGTTARLDVLAQSTRWGHRTLGPASTAVSGPFGAFMWQPEPVRSAPVTTVPLPDHFSARTAVPHPDGLVGRSRSAHLGDGGELADIRPFRFGDRLRRVHWPVSVRTGTLHVTATHADQDSEILLLVDAMHDLGADTGLTDAGLADEERRTGTSLDNSVRAAGAIAEHYLRTGDRVGLIVLGTKDLPPLAARAGNNHLRRVLDVLARVRPGDNTVSDEKRLRSQLRHRVGAGTLVVLLTPAVSTDVIAHAVSLSRRGLSVVVVDTLPAEFATPDLPPERLAELTAVDEHAKGAPLAWRLRLMERERELTRARESGVPIVPWIGPGTLDLVLRDLGRRARAPRVVSR</sequence>
<gene>
    <name evidence="3" type="ORF">HJG52_08670</name>
</gene>
<accession>A0A849HIG0</accession>
<evidence type="ECO:0000313" key="4">
    <source>
        <dbReference type="Proteomes" id="UP000588586"/>
    </source>
</evidence>
<proteinExistence type="predicted"/>
<name>A0A849HIG0_9MICO</name>
<dbReference type="PANTHER" id="PTHR33608">
    <property type="entry name" value="BLL2464 PROTEIN"/>
    <property type="match status" value="1"/>
</dbReference>
<comment type="caution">
    <text evidence="3">The sequence shown here is derived from an EMBL/GenBank/DDBJ whole genome shotgun (WGS) entry which is preliminary data.</text>
</comment>
<dbReference type="Pfam" id="PF01882">
    <property type="entry name" value="DUF58"/>
    <property type="match status" value="1"/>
</dbReference>
<evidence type="ECO:0000256" key="1">
    <source>
        <dbReference type="SAM" id="MobiDB-lite"/>
    </source>
</evidence>
<dbReference type="Proteomes" id="UP000588586">
    <property type="component" value="Unassembled WGS sequence"/>
</dbReference>